<keyword evidence="1" id="KW-0732">Signal</keyword>
<dbReference type="GO" id="GO:0005085">
    <property type="term" value="F:guanyl-nucleotide exchange factor activity"/>
    <property type="evidence" value="ECO:0007669"/>
    <property type="project" value="TreeGrafter"/>
</dbReference>
<keyword evidence="3" id="KW-1015">Disulfide bond</keyword>
<feature type="region of interest" description="Disordered" evidence="4">
    <location>
        <begin position="1"/>
        <end position="40"/>
    </location>
</feature>
<dbReference type="EMBL" id="ABCS01000157">
    <property type="protein sequence ID" value="EDM73989.1"/>
    <property type="molecule type" value="Genomic_DNA"/>
</dbReference>
<dbReference type="PRINTS" id="PR00633">
    <property type="entry name" value="RCCNDNSATION"/>
</dbReference>
<dbReference type="InterPro" id="IPR051553">
    <property type="entry name" value="Ran_GTPase-activating"/>
</dbReference>
<keyword evidence="6" id="KW-1185">Reference proteome</keyword>
<feature type="compositionally biased region" description="Acidic residues" evidence="4">
    <location>
        <begin position="19"/>
        <end position="36"/>
    </location>
</feature>
<dbReference type="PANTHER" id="PTHR45982:SF1">
    <property type="entry name" value="REGULATOR OF CHROMOSOME CONDENSATION"/>
    <property type="match status" value="1"/>
</dbReference>
<dbReference type="InterPro" id="IPR000408">
    <property type="entry name" value="Reg_chr_condens"/>
</dbReference>
<protein>
    <submittedName>
        <fullName evidence="5">Putative RTX family exoprotein</fullName>
    </submittedName>
</protein>
<dbReference type="InterPro" id="IPR011936">
    <property type="entry name" value="Myxo_disulph_rpt"/>
</dbReference>
<organism evidence="5 6">
    <name type="scientific">Plesiocystis pacifica SIR-1</name>
    <dbReference type="NCBI Taxonomy" id="391625"/>
    <lineage>
        <taxon>Bacteria</taxon>
        <taxon>Pseudomonadati</taxon>
        <taxon>Myxococcota</taxon>
        <taxon>Polyangia</taxon>
        <taxon>Nannocystales</taxon>
        <taxon>Nannocystaceae</taxon>
        <taxon>Plesiocystis</taxon>
    </lineage>
</organism>
<keyword evidence="2" id="KW-0677">Repeat</keyword>
<accession>A6GJH4</accession>
<evidence type="ECO:0000313" key="6">
    <source>
        <dbReference type="Proteomes" id="UP000005801"/>
    </source>
</evidence>
<dbReference type="SUPFAM" id="SSF50985">
    <property type="entry name" value="RCC1/BLIP-II"/>
    <property type="match status" value="1"/>
</dbReference>
<evidence type="ECO:0000256" key="3">
    <source>
        <dbReference type="ARBA" id="ARBA00023157"/>
    </source>
</evidence>
<dbReference type="Gene3D" id="2.130.10.30">
    <property type="entry name" value="Regulator of chromosome condensation 1/beta-lactamase-inhibitor protein II"/>
    <property type="match status" value="2"/>
</dbReference>
<dbReference type="NCBIfam" id="TIGR02232">
    <property type="entry name" value="myxo_disulf_rpt"/>
    <property type="match status" value="1"/>
</dbReference>
<dbReference type="PANTHER" id="PTHR45982">
    <property type="entry name" value="REGULATOR OF CHROMOSOME CONDENSATION"/>
    <property type="match status" value="1"/>
</dbReference>
<sequence>MSAVLLSGAACTASTTGVGDDEGEDSTADESADESSSDSGCAVGQVGCMCTEGGGCDPGLECVEGLCESVGGESSSDDETDSGSEDGSCSGLGCACDGSPESCDAGLACVGGMCVSDSCGNGALDANEQCDDGDEIIGDGCDPDCTYTEVEELSLGAHHTCALIEGGRLRCWGEGFFGQLGYGNMANLGDTETPASVGDLALPLAITDVAAGGYHTCGRFVDESIRCWGQNFHGQLGYGDTEHRGDDEVLTMLPAVDLGGAGDMLAAGLSHTCVRAGGNTLRCWGLNTYGQLGISSLDAIGDNELPSAAQYTFLGTEAAALGLGGFHSCATGADNEVRCWGRADRGQSGYGSLTIYGDNEAPADAGPVPAYPEAIPEGVIINAVALGNEHTCGLFSSGQVLCWGKNDRGQLGQASTSYGYGYIEGEVPANLVPIELGATATALAAGGEHTCALLSTGQVRCWGSNFNGQLGQGNTVDVGDDEVPAAGTPVELGAPAIMIAAGEAHSCAVTENFEVLCWGANPDGRLGYGHTNQIGDDETPASIGPIELL</sequence>
<name>A6GJH4_9BACT</name>
<evidence type="ECO:0000256" key="1">
    <source>
        <dbReference type="ARBA" id="ARBA00022729"/>
    </source>
</evidence>
<reference evidence="5 6" key="1">
    <citation type="submission" date="2007-06" db="EMBL/GenBank/DDBJ databases">
        <authorList>
            <person name="Shimkets L."/>
            <person name="Ferriera S."/>
            <person name="Johnson J."/>
            <person name="Kravitz S."/>
            <person name="Beeson K."/>
            <person name="Sutton G."/>
            <person name="Rogers Y.-H."/>
            <person name="Friedman R."/>
            <person name="Frazier M."/>
            <person name="Venter J.C."/>
        </authorList>
    </citation>
    <scope>NUCLEOTIDE SEQUENCE [LARGE SCALE GENOMIC DNA]</scope>
    <source>
        <strain evidence="5 6">SIR-1</strain>
    </source>
</reference>
<dbReference type="Pfam" id="PF13540">
    <property type="entry name" value="RCC1_2"/>
    <property type="match status" value="7"/>
</dbReference>
<dbReference type="AlphaFoldDB" id="A6GJH4"/>
<dbReference type="Proteomes" id="UP000005801">
    <property type="component" value="Unassembled WGS sequence"/>
</dbReference>
<gene>
    <name evidence="5" type="ORF">PPSIR1_14480</name>
</gene>
<dbReference type="PROSITE" id="PS50012">
    <property type="entry name" value="RCC1_3"/>
    <property type="match status" value="5"/>
</dbReference>
<dbReference type="STRING" id="391625.PPSIR1_14480"/>
<evidence type="ECO:0000256" key="4">
    <source>
        <dbReference type="SAM" id="MobiDB-lite"/>
    </source>
</evidence>
<evidence type="ECO:0000256" key="2">
    <source>
        <dbReference type="ARBA" id="ARBA00022737"/>
    </source>
</evidence>
<dbReference type="eggNOG" id="COG5184">
    <property type="taxonomic scope" value="Bacteria"/>
</dbReference>
<evidence type="ECO:0000313" key="5">
    <source>
        <dbReference type="EMBL" id="EDM73989.1"/>
    </source>
</evidence>
<dbReference type="GO" id="GO:0005737">
    <property type="term" value="C:cytoplasm"/>
    <property type="evidence" value="ECO:0007669"/>
    <property type="project" value="TreeGrafter"/>
</dbReference>
<comment type="caution">
    <text evidence="5">The sequence shown here is derived from an EMBL/GenBank/DDBJ whole genome shotgun (WGS) entry which is preliminary data.</text>
</comment>
<dbReference type="InterPro" id="IPR009091">
    <property type="entry name" value="RCC1/BLIP-II"/>
</dbReference>
<proteinExistence type="predicted"/>